<dbReference type="KEGG" id="ypi:YpsIP31758_3007"/>
<dbReference type="HOGENOM" id="CLU_3124396_0_0_6"/>
<gene>
    <name evidence="1" type="ordered locus">YpsIP31758_3007</name>
</gene>
<evidence type="ECO:0000313" key="2">
    <source>
        <dbReference type="Proteomes" id="UP000002412"/>
    </source>
</evidence>
<sequence length="50" mass="5762">MTQPAVAVLFRIPDRTRGTWKRVLSRDDLDPDEPRVVAVRDNTLILRSSK</sequence>
<dbReference type="AlphaFoldDB" id="A0A0U1QV09"/>
<protein>
    <submittedName>
        <fullName evidence="1">Uncharacterized protein</fullName>
    </submittedName>
</protein>
<dbReference type="InterPro" id="IPR038706">
    <property type="entry name" value="Type_VI_SciN-like_sf"/>
</dbReference>
<dbReference type="EMBL" id="CP000720">
    <property type="protein sequence ID" value="ABS46308.1"/>
    <property type="molecule type" value="Genomic_DNA"/>
</dbReference>
<accession>A0A0U1QV09</accession>
<dbReference type="Gene3D" id="2.60.40.4150">
    <property type="entry name" value="Type VI secretion system, lipoprotein SciN"/>
    <property type="match status" value="1"/>
</dbReference>
<reference evidence="1 2" key="1">
    <citation type="journal article" date="2007" name="PLoS Genet.">
        <title>The complete genome sequence of Yersinia pseudotuberculosis IP31758, the causative agent of Far East scarlet-like fever.</title>
        <authorList>
            <person name="Eppinger M."/>
            <person name="Rosovitz M.J."/>
            <person name="Fricke W.F."/>
            <person name="Rasko D.A."/>
            <person name="Kokorina G."/>
            <person name="Fayolle C."/>
            <person name="Lindler L.E."/>
            <person name="Carniel E."/>
            <person name="Ravel J."/>
        </authorList>
    </citation>
    <scope>NUCLEOTIDE SEQUENCE [LARGE SCALE GENOMIC DNA]</scope>
    <source>
        <strain evidence="1 2">IP 31758</strain>
    </source>
</reference>
<proteinExistence type="predicted"/>
<evidence type="ECO:0000313" key="1">
    <source>
        <dbReference type="EMBL" id="ABS46308.1"/>
    </source>
</evidence>
<organism evidence="1 2">
    <name type="scientific">Yersinia pseudotuberculosis serotype O:1b (strain IP 31758)</name>
    <dbReference type="NCBI Taxonomy" id="349747"/>
    <lineage>
        <taxon>Bacteria</taxon>
        <taxon>Pseudomonadati</taxon>
        <taxon>Pseudomonadota</taxon>
        <taxon>Gammaproteobacteria</taxon>
        <taxon>Enterobacterales</taxon>
        <taxon>Yersiniaceae</taxon>
        <taxon>Yersinia</taxon>
    </lineage>
</organism>
<name>A0A0U1QV09_YERP3</name>
<dbReference type="Proteomes" id="UP000002412">
    <property type="component" value="Chromosome"/>
</dbReference>